<organism evidence="10 11">
    <name type="scientific">Nematostella vectensis</name>
    <name type="common">Starlet sea anemone</name>
    <dbReference type="NCBI Taxonomy" id="45351"/>
    <lineage>
        <taxon>Eukaryota</taxon>
        <taxon>Metazoa</taxon>
        <taxon>Cnidaria</taxon>
        <taxon>Anthozoa</taxon>
        <taxon>Hexacorallia</taxon>
        <taxon>Actiniaria</taxon>
        <taxon>Edwardsiidae</taxon>
        <taxon>Nematostella</taxon>
    </lineage>
</organism>
<dbReference type="Proteomes" id="UP000001593">
    <property type="component" value="Unassembled WGS sequence"/>
</dbReference>
<dbReference type="FunFam" id="2.40.50.100:FF:000031">
    <property type="entry name" value="39S ribosomal protein L27, mitochondrial"/>
    <property type="match status" value="1"/>
</dbReference>
<evidence type="ECO:0000256" key="8">
    <source>
        <dbReference type="ARBA" id="ARBA00076963"/>
    </source>
</evidence>
<dbReference type="InterPro" id="IPR001684">
    <property type="entry name" value="Ribosomal_bL27"/>
</dbReference>
<dbReference type="STRING" id="45351.A7SLC3"/>
<dbReference type="AlphaFoldDB" id="A7SLC3"/>
<comment type="subcellular location">
    <subcellularLocation>
        <location evidence="1">Mitochondrion</location>
    </subcellularLocation>
</comment>
<dbReference type="InterPro" id="IPR018261">
    <property type="entry name" value="Ribosomal_bL27_CS"/>
</dbReference>
<dbReference type="PANTHER" id="PTHR15893">
    <property type="entry name" value="RIBOSOMAL PROTEIN L27"/>
    <property type="match status" value="1"/>
</dbReference>
<evidence type="ECO:0000256" key="5">
    <source>
        <dbReference type="ARBA" id="ARBA00023128"/>
    </source>
</evidence>
<dbReference type="GO" id="GO:0003735">
    <property type="term" value="F:structural constituent of ribosome"/>
    <property type="evidence" value="ECO:0000318"/>
    <property type="project" value="GO_Central"/>
</dbReference>
<dbReference type="PRINTS" id="PR00063">
    <property type="entry name" value="RIBOSOMALL27"/>
</dbReference>
<dbReference type="Pfam" id="PF01016">
    <property type="entry name" value="Ribosomal_L27"/>
    <property type="match status" value="1"/>
</dbReference>
<evidence type="ECO:0000256" key="1">
    <source>
        <dbReference type="ARBA" id="ARBA00004173"/>
    </source>
</evidence>
<dbReference type="Gene3D" id="2.40.50.100">
    <property type="match status" value="1"/>
</dbReference>
<dbReference type="HOGENOM" id="CLU_1706355_0_0_1"/>
<dbReference type="NCBIfam" id="TIGR00062">
    <property type="entry name" value="L27"/>
    <property type="match status" value="1"/>
</dbReference>
<keyword evidence="3" id="KW-0809">Transit peptide</keyword>
<evidence type="ECO:0000256" key="6">
    <source>
        <dbReference type="ARBA" id="ARBA00023274"/>
    </source>
</evidence>
<dbReference type="OMA" id="NWDHTWV"/>
<dbReference type="GO" id="GO:0005743">
    <property type="term" value="C:mitochondrial inner membrane"/>
    <property type="evidence" value="ECO:0007669"/>
    <property type="project" value="UniProtKB-ARBA"/>
</dbReference>
<dbReference type="GO" id="GO:0005762">
    <property type="term" value="C:mitochondrial large ribosomal subunit"/>
    <property type="evidence" value="ECO:0000318"/>
    <property type="project" value="GO_Central"/>
</dbReference>
<accession>A7SLC3</accession>
<evidence type="ECO:0000256" key="7">
    <source>
        <dbReference type="ARBA" id="ARBA00035267"/>
    </source>
</evidence>
<dbReference type="OrthoDB" id="1867012at2759"/>
<evidence type="ECO:0000256" key="9">
    <source>
        <dbReference type="SAM" id="MobiDB-lite"/>
    </source>
</evidence>
<comment type="similarity">
    <text evidence="2">Belongs to the bacterial ribosomal protein bL27 family.</text>
</comment>
<reference evidence="10 11" key="1">
    <citation type="journal article" date="2007" name="Science">
        <title>Sea anemone genome reveals ancestral eumetazoan gene repertoire and genomic organization.</title>
        <authorList>
            <person name="Putnam N.H."/>
            <person name="Srivastava M."/>
            <person name="Hellsten U."/>
            <person name="Dirks B."/>
            <person name="Chapman J."/>
            <person name="Salamov A."/>
            <person name="Terry A."/>
            <person name="Shapiro H."/>
            <person name="Lindquist E."/>
            <person name="Kapitonov V.V."/>
            <person name="Jurka J."/>
            <person name="Genikhovich G."/>
            <person name="Grigoriev I.V."/>
            <person name="Lucas S.M."/>
            <person name="Steele R.E."/>
            <person name="Finnerty J.R."/>
            <person name="Technau U."/>
            <person name="Martindale M.Q."/>
            <person name="Rokhsar D.S."/>
        </authorList>
    </citation>
    <scope>NUCLEOTIDE SEQUENCE [LARGE SCALE GENOMIC DNA]</scope>
    <source>
        <strain evidence="11">CH2 X CH6</strain>
    </source>
</reference>
<dbReference type="EMBL" id="DS469697">
    <property type="protein sequence ID" value="EDO35492.1"/>
    <property type="molecule type" value="Genomic_DNA"/>
</dbReference>
<proteinExistence type="inferred from homology"/>
<keyword evidence="4" id="KW-0689">Ribosomal protein</keyword>
<dbReference type="PANTHER" id="PTHR15893:SF0">
    <property type="entry name" value="LARGE RIBOSOMAL SUBUNIT PROTEIN BL27M"/>
    <property type="match status" value="1"/>
</dbReference>
<dbReference type="eggNOG" id="KOG4600">
    <property type="taxonomic scope" value="Eukaryota"/>
</dbReference>
<dbReference type="SUPFAM" id="SSF110324">
    <property type="entry name" value="Ribosomal L27 protein-like"/>
    <property type="match status" value="1"/>
</dbReference>
<dbReference type="PROSITE" id="PS00831">
    <property type="entry name" value="RIBOSOMAL_L27"/>
    <property type="match status" value="1"/>
</dbReference>
<dbReference type="GO" id="GO:0006412">
    <property type="term" value="P:translation"/>
    <property type="evidence" value="ECO:0007669"/>
    <property type="project" value="InterPro"/>
</dbReference>
<name>A7SLC3_NEMVE</name>
<gene>
    <name evidence="10" type="ORF">NEMVEDRAFT_v1g246003</name>
</gene>
<dbReference type="InParanoid" id="A7SLC3"/>
<protein>
    <recommendedName>
        <fullName evidence="7">Large ribosomal subunit protein bL27m</fullName>
    </recommendedName>
    <alternativeName>
        <fullName evidence="8">39S ribosomal protein L27, mitochondrial</fullName>
    </alternativeName>
</protein>
<dbReference type="KEGG" id="nve:5506888"/>
<keyword evidence="6" id="KW-0687">Ribonucleoprotein</keyword>
<evidence type="ECO:0000256" key="2">
    <source>
        <dbReference type="ARBA" id="ARBA00010797"/>
    </source>
</evidence>
<evidence type="ECO:0000313" key="10">
    <source>
        <dbReference type="EMBL" id="EDO35492.1"/>
    </source>
</evidence>
<dbReference type="PhylomeDB" id="A7SLC3"/>
<evidence type="ECO:0000256" key="3">
    <source>
        <dbReference type="ARBA" id="ARBA00022946"/>
    </source>
</evidence>
<feature type="region of interest" description="Disordered" evidence="9">
    <location>
        <begin position="29"/>
        <end position="56"/>
    </location>
</feature>
<keyword evidence="5" id="KW-0496">Mitochondrion</keyword>
<evidence type="ECO:0000256" key="4">
    <source>
        <dbReference type="ARBA" id="ARBA00022980"/>
    </source>
</evidence>
<sequence length="154" mass="17218">MAARALSCLWKEYSRILIREKALSSVNCARNASKKAAGSTKNQGKNKKGKHLGIKRREGEDVIPGTILVRQRGYKYHPGVNVGVGRDHTLFALSEGMVQFKRELLDPYPWGLGRKGPLHERKFVHVLEKDPKGSPDLVLVRHPLDTMKSASSYS</sequence>
<keyword evidence="11" id="KW-1185">Reference proteome</keyword>
<evidence type="ECO:0000313" key="11">
    <source>
        <dbReference type="Proteomes" id="UP000001593"/>
    </source>
</evidence>
<feature type="compositionally biased region" description="Basic residues" evidence="9">
    <location>
        <begin position="44"/>
        <end position="54"/>
    </location>
</feature>